<dbReference type="AlphaFoldDB" id="A0A1H4UR17"/>
<dbReference type="OrthoDB" id="1493159at2"/>
<sequence>MKRIGFVLLSITCLCFSCSDDNEEQVSTLCDNFVIIDSDVFQNRSDDDGTGRNSFEIINTEIENDCLSITIQSGGCNGDTWQVDLIDADRIAETAIPQRDLKVFLDNTELCNAITISTVSFELTPLRTDDDRITLNLEKWDTQLEYIY</sequence>
<name>A0A1H4UR17_9FLAO</name>
<proteinExistence type="predicted"/>
<organism evidence="1 2">
    <name type="scientific">Maribacter dokdonensis</name>
    <dbReference type="NCBI Taxonomy" id="320912"/>
    <lineage>
        <taxon>Bacteria</taxon>
        <taxon>Pseudomonadati</taxon>
        <taxon>Bacteroidota</taxon>
        <taxon>Flavobacteriia</taxon>
        <taxon>Flavobacteriales</taxon>
        <taxon>Flavobacteriaceae</taxon>
        <taxon>Maribacter</taxon>
    </lineage>
</organism>
<evidence type="ECO:0000313" key="2">
    <source>
        <dbReference type="Proteomes" id="UP000183038"/>
    </source>
</evidence>
<reference evidence="1 2" key="1">
    <citation type="submission" date="2016-10" db="EMBL/GenBank/DDBJ databases">
        <authorList>
            <person name="de Groot N.N."/>
        </authorList>
    </citation>
    <scope>NUCLEOTIDE SEQUENCE [LARGE SCALE GENOMIC DNA]</scope>
    <source>
        <strain evidence="1 2">MAR_2009_71</strain>
    </source>
</reference>
<protein>
    <submittedName>
        <fullName evidence="1">Uncharacterized protein</fullName>
    </submittedName>
</protein>
<accession>A0A1H4UR17</accession>
<dbReference type="EMBL" id="FNTB01000001">
    <property type="protein sequence ID" value="SEC71195.1"/>
    <property type="molecule type" value="Genomic_DNA"/>
</dbReference>
<evidence type="ECO:0000313" key="1">
    <source>
        <dbReference type="EMBL" id="SEC71195.1"/>
    </source>
</evidence>
<dbReference type="Proteomes" id="UP000183038">
    <property type="component" value="Unassembled WGS sequence"/>
</dbReference>
<dbReference type="RefSeq" id="WP_074674539.1">
    <property type="nucleotide sequence ID" value="NZ_FNTB01000001.1"/>
</dbReference>
<gene>
    <name evidence="1" type="ORF">SAMN05192540_3877</name>
</gene>